<name>A0A922LA57_DERFA</name>
<gene>
    <name evidence="2" type="ORF">DERF_002128</name>
</gene>
<reference evidence="2" key="1">
    <citation type="submission" date="2013-05" db="EMBL/GenBank/DDBJ databases">
        <authorList>
            <person name="Yim A.K.Y."/>
            <person name="Chan T.F."/>
            <person name="Ji K.M."/>
            <person name="Liu X.Y."/>
            <person name="Zhou J.W."/>
            <person name="Li R.Q."/>
            <person name="Yang K.Y."/>
            <person name="Li J."/>
            <person name="Li M."/>
            <person name="Law P.T.W."/>
            <person name="Wu Y.L."/>
            <person name="Cai Z.L."/>
            <person name="Qin H."/>
            <person name="Bao Y."/>
            <person name="Leung R.K.K."/>
            <person name="Ng P.K.S."/>
            <person name="Zou J."/>
            <person name="Zhong X.J."/>
            <person name="Ran P.X."/>
            <person name="Zhong N.S."/>
            <person name="Liu Z.G."/>
            <person name="Tsui S.K.W."/>
        </authorList>
    </citation>
    <scope>NUCLEOTIDE SEQUENCE</scope>
    <source>
        <strain evidence="2">Derf</strain>
        <tissue evidence="2">Whole organism</tissue>
    </source>
</reference>
<reference evidence="2" key="2">
    <citation type="journal article" date="2022" name="Res Sq">
        <title>Comparative Genomics Reveals Insights into the Divergent Evolution of Astigmatic Mites and Household Pest Adaptations.</title>
        <authorList>
            <person name="Xiong Q."/>
            <person name="Wan A.T.-Y."/>
            <person name="Liu X.-Y."/>
            <person name="Fung C.S.-H."/>
            <person name="Xiao X."/>
            <person name="Malainual N."/>
            <person name="Hou J."/>
            <person name="Wang L."/>
            <person name="Wang M."/>
            <person name="Yang K."/>
            <person name="Cui Y."/>
            <person name="Leung E."/>
            <person name="Nong W."/>
            <person name="Shin S.-K."/>
            <person name="Au S."/>
            <person name="Jeong K.Y."/>
            <person name="Chew F.T."/>
            <person name="Hui J."/>
            <person name="Leung T.F."/>
            <person name="Tungtrongchitr A."/>
            <person name="Zhong N."/>
            <person name="Liu Z."/>
            <person name="Tsui S."/>
        </authorList>
    </citation>
    <scope>NUCLEOTIDE SEQUENCE</scope>
    <source>
        <strain evidence="2">Derf</strain>
        <tissue evidence="2">Whole organism</tissue>
    </source>
</reference>
<evidence type="ECO:0000256" key="1">
    <source>
        <dbReference type="SAM" id="MobiDB-lite"/>
    </source>
</evidence>
<feature type="region of interest" description="Disordered" evidence="1">
    <location>
        <begin position="1"/>
        <end position="47"/>
    </location>
</feature>
<feature type="compositionally biased region" description="Acidic residues" evidence="1">
    <location>
        <begin position="16"/>
        <end position="42"/>
    </location>
</feature>
<protein>
    <submittedName>
        <fullName evidence="2">Uncharacterized protein</fullName>
    </submittedName>
</protein>
<proteinExistence type="predicted"/>
<evidence type="ECO:0000313" key="3">
    <source>
        <dbReference type="Proteomes" id="UP000790347"/>
    </source>
</evidence>
<dbReference type="Proteomes" id="UP000790347">
    <property type="component" value="Unassembled WGS sequence"/>
</dbReference>
<comment type="caution">
    <text evidence="2">The sequence shown here is derived from an EMBL/GenBank/DDBJ whole genome shotgun (WGS) entry which is preliminary data.</text>
</comment>
<organism evidence="2 3">
    <name type="scientific">Dermatophagoides farinae</name>
    <name type="common">American house dust mite</name>
    <dbReference type="NCBI Taxonomy" id="6954"/>
    <lineage>
        <taxon>Eukaryota</taxon>
        <taxon>Metazoa</taxon>
        <taxon>Ecdysozoa</taxon>
        <taxon>Arthropoda</taxon>
        <taxon>Chelicerata</taxon>
        <taxon>Arachnida</taxon>
        <taxon>Acari</taxon>
        <taxon>Acariformes</taxon>
        <taxon>Sarcoptiformes</taxon>
        <taxon>Astigmata</taxon>
        <taxon>Psoroptidia</taxon>
        <taxon>Analgoidea</taxon>
        <taxon>Pyroglyphidae</taxon>
        <taxon>Dermatophagoidinae</taxon>
        <taxon>Dermatophagoides</taxon>
    </lineage>
</organism>
<sequence length="60" mass="6765">MIVGDDDCDIRFDTNELTDDDEDDDEDDDDDRNDGDDNDVEVDPMNNFFVANNSSLVKCG</sequence>
<dbReference type="AlphaFoldDB" id="A0A922LA57"/>
<dbReference type="EMBL" id="ASGP02000001">
    <property type="protein sequence ID" value="KAH9528159.1"/>
    <property type="molecule type" value="Genomic_DNA"/>
</dbReference>
<evidence type="ECO:0000313" key="2">
    <source>
        <dbReference type="EMBL" id="KAH9528159.1"/>
    </source>
</evidence>
<accession>A0A922LA57</accession>
<keyword evidence="3" id="KW-1185">Reference proteome</keyword>